<keyword evidence="2" id="KW-1185">Reference proteome</keyword>
<protein>
    <submittedName>
        <fullName evidence="1">Uncharacterized protein</fullName>
    </submittedName>
</protein>
<sequence length="183" mass="20217">MRTIVRTQGASVTARLGFGRILFSTRRGRNGTLFTDVPRRRLPEAAHALSGGAHDEPDAAGSGFAAAYAHARIYRSFTVRTVCARSWPNRCKPAIRTCPNRLTIGRRRSPNSPCEKKYNPCCLNAVALLPASFSHPDCYCRLRNCTGSTVPPSGQCAIRFRPGSRADAGSAAFRRTWNRDHRR</sequence>
<evidence type="ECO:0000313" key="1">
    <source>
        <dbReference type="EMBL" id="AGA58035.1"/>
    </source>
</evidence>
<gene>
    <name evidence="1" type="ordered locus">Theco_1905</name>
</gene>
<dbReference type="HOGENOM" id="CLU_1474497_0_0_9"/>
<name>L0EFV7_THECK</name>
<dbReference type="AlphaFoldDB" id="L0EFV7"/>
<dbReference type="EMBL" id="CP003255">
    <property type="protein sequence ID" value="AGA58035.1"/>
    <property type="molecule type" value="Genomic_DNA"/>
</dbReference>
<evidence type="ECO:0000313" key="2">
    <source>
        <dbReference type="Proteomes" id="UP000010795"/>
    </source>
</evidence>
<dbReference type="KEGG" id="tco:Theco_1905"/>
<reference evidence="2" key="1">
    <citation type="submission" date="2012-01" db="EMBL/GenBank/DDBJ databases">
        <title>Complete sequence of chromosome of Thermobacillus composti KWC4.</title>
        <authorList>
            <person name="Lucas S."/>
            <person name="Han J."/>
            <person name="Lapidus A."/>
            <person name="Cheng J.-F."/>
            <person name="Goodwin L."/>
            <person name="Pitluck S."/>
            <person name="Peters L."/>
            <person name="Ovchinnikova G."/>
            <person name="Teshima H."/>
            <person name="Detter J.C."/>
            <person name="Han C."/>
            <person name="Tapia R."/>
            <person name="Land M."/>
            <person name="Hauser L."/>
            <person name="Kyrpides N."/>
            <person name="Ivanova N."/>
            <person name="Pagani I."/>
            <person name="Anderson I."/>
            <person name="Woyke T."/>
        </authorList>
    </citation>
    <scope>NUCLEOTIDE SEQUENCE [LARGE SCALE GENOMIC DNA]</scope>
    <source>
        <strain evidence="2">DSM 18247 / JCM 13945 / KWC4</strain>
    </source>
</reference>
<dbReference type="Proteomes" id="UP000010795">
    <property type="component" value="Chromosome"/>
</dbReference>
<proteinExistence type="predicted"/>
<dbReference type="STRING" id="717605.Theco_1905"/>
<accession>L0EFV7</accession>
<organism evidence="1 2">
    <name type="scientific">Thermobacillus composti (strain DSM 18247 / JCM 13945 / KWC4)</name>
    <dbReference type="NCBI Taxonomy" id="717605"/>
    <lineage>
        <taxon>Bacteria</taxon>
        <taxon>Bacillati</taxon>
        <taxon>Bacillota</taxon>
        <taxon>Bacilli</taxon>
        <taxon>Bacillales</taxon>
        <taxon>Paenibacillaceae</taxon>
        <taxon>Thermobacillus</taxon>
    </lineage>
</organism>